<reference evidence="3 4" key="1">
    <citation type="journal article" date="2018" name="Sci. Rep.">
        <title>Comparative genomics provides insights into the lifestyle and reveals functional heterogeneity of dark septate endophytic fungi.</title>
        <authorList>
            <person name="Knapp D.G."/>
            <person name="Nemeth J.B."/>
            <person name="Barry K."/>
            <person name="Hainaut M."/>
            <person name="Henrissat B."/>
            <person name="Johnson J."/>
            <person name="Kuo A."/>
            <person name="Lim J.H.P."/>
            <person name="Lipzen A."/>
            <person name="Nolan M."/>
            <person name="Ohm R.A."/>
            <person name="Tamas L."/>
            <person name="Grigoriev I.V."/>
            <person name="Spatafora J.W."/>
            <person name="Nagy L.G."/>
            <person name="Kovacs G.M."/>
        </authorList>
    </citation>
    <scope>NUCLEOTIDE SEQUENCE [LARGE SCALE GENOMIC DNA]</scope>
    <source>
        <strain evidence="3 4">DSE2036</strain>
    </source>
</reference>
<keyword evidence="2" id="KW-0732">Signal</keyword>
<organism evidence="3 4">
    <name type="scientific">Periconia macrospinosa</name>
    <dbReference type="NCBI Taxonomy" id="97972"/>
    <lineage>
        <taxon>Eukaryota</taxon>
        <taxon>Fungi</taxon>
        <taxon>Dikarya</taxon>
        <taxon>Ascomycota</taxon>
        <taxon>Pezizomycotina</taxon>
        <taxon>Dothideomycetes</taxon>
        <taxon>Pleosporomycetidae</taxon>
        <taxon>Pleosporales</taxon>
        <taxon>Massarineae</taxon>
        <taxon>Periconiaceae</taxon>
        <taxon>Periconia</taxon>
    </lineage>
</organism>
<name>A0A2V1E9M2_9PLEO</name>
<feature type="signal peptide" evidence="2">
    <location>
        <begin position="1"/>
        <end position="19"/>
    </location>
</feature>
<evidence type="ECO:0000313" key="3">
    <source>
        <dbReference type="EMBL" id="PVI06779.1"/>
    </source>
</evidence>
<evidence type="ECO:0000256" key="1">
    <source>
        <dbReference type="SAM" id="Phobius"/>
    </source>
</evidence>
<evidence type="ECO:0000256" key="2">
    <source>
        <dbReference type="SAM" id="SignalP"/>
    </source>
</evidence>
<feature type="transmembrane region" description="Helical" evidence="1">
    <location>
        <begin position="225"/>
        <end position="247"/>
    </location>
</feature>
<keyword evidence="1" id="KW-0472">Membrane</keyword>
<keyword evidence="4" id="KW-1185">Reference proteome</keyword>
<dbReference type="AlphaFoldDB" id="A0A2V1E9M2"/>
<keyword evidence="1" id="KW-1133">Transmembrane helix</keyword>
<dbReference type="EMBL" id="KZ805307">
    <property type="protein sequence ID" value="PVI06779.1"/>
    <property type="molecule type" value="Genomic_DNA"/>
</dbReference>
<keyword evidence="1" id="KW-0812">Transmembrane</keyword>
<evidence type="ECO:0008006" key="5">
    <source>
        <dbReference type="Google" id="ProtNLM"/>
    </source>
</evidence>
<evidence type="ECO:0000313" key="4">
    <source>
        <dbReference type="Proteomes" id="UP000244855"/>
    </source>
</evidence>
<protein>
    <recommendedName>
        <fullName evidence="5">Protein BIG1</fullName>
    </recommendedName>
</protein>
<gene>
    <name evidence="3" type="ORF">DM02DRAFT_622926</name>
</gene>
<sequence>MVKLSTFLLLSLHALVVYAYTQDTKVHESHNSTTLDLKLGQPSINCYYAGTHSKVHHLVHKLSKKIIKKTGTSVTYEEKQLDKEKMRAVAKSTKEIGKKLGFTGLGQHLHSIGFIPLDSQFSDNKGVRMLEDLSHVVQSYLKWIPGASFEVKRTTDLDEESQKVIEEHRDIIHKTLDIDTPLVIPYTNKHGTLWCTAVDKNSKLEGRGNPGNPHLKPYPHKDVSYVAWGVLGSIGAVIAFVFLIMIFNPYK</sequence>
<proteinExistence type="predicted"/>
<feature type="chain" id="PRO_5015984114" description="Protein BIG1" evidence="2">
    <location>
        <begin position="20"/>
        <end position="251"/>
    </location>
</feature>
<accession>A0A2V1E9M2</accession>
<dbReference type="Proteomes" id="UP000244855">
    <property type="component" value="Unassembled WGS sequence"/>
</dbReference>